<evidence type="ECO:0000313" key="2">
    <source>
        <dbReference type="Proteomes" id="UP000462152"/>
    </source>
</evidence>
<dbReference type="CDD" id="cd07812">
    <property type="entry name" value="SRPBCC"/>
    <property type="match status" value="1"/>
</dbReference>
<name>A0A7M3SW91_9MICC</name>
<sequence>MTYELSNSIHIDASPAEIYDLISDVTRTGEWSQQCYRCDWDGPGMHDVGATFTGHNRTPDREWTTTSEVVAAEPGTHFAWEVVPARVRWGYKISPEGEGSVLTEYTAFSEQSHETFRQRFGEDADHQIEIRQEAAASGIPETLAKIKRIVEETN</sequence>
<dbReference type="Proteomes" id="UP000462152">
    <property type="component" value="Unassembled WGS sequence"/>
</dbReference>
<gene>
    <name evidence="1" type="ORF">GMA10_12700</name>
</gene>
<reference evidence="1 2" key="1">
    <citation type="submission" date="2019-12" db="EMBL/GenBank/DDBJ databases">
        <authorList>
            <person name="Li J."/>
            <person name="Shi Y."/>
            <person name="Xu G."/>
            <person name="Xiao D."/>
            <person name="Ran X."/>
        </authorList>
    </citation>
    <scope>NUCLEOTIDE SEQUENCE [LARGE SCALE GENOMIC DNA]</scope>
    <source>
        <strain evidence="1 2">JCM 15915</strain>
    </source>
</reference>
<dbReference type="AlphaFoldDB" id="A0A7M3SW91"/>
<organism evidence="1 2">
    <name type="scientific">Rothia koreensis</name>
    <dbReference type="NCBI Taxonomy" id="592378"/>
    <lineage>
        <taxon>Bacteria</taxon>
        <taxon>Bacillati</taxon>
        <taxon>Actinomycetota</taxon>
        <taxon>Actinomycetes</taxon>
        <taxon>Micrococcales</taxon>
        <taxon>Micrococcaceae</taxon>
        <taxon>Rothia</taxon>
    </lineage>
</organism>
<dbReference type="EMBL" id="WOGT01000013">
    <property type="protein sequence ID" value="MUN56056.1"/>
    <property type="molecule type" value="Genomic_DNA"/>
</dbReference>
<dbReference type="OrthoDB" id="4618973at2"/>
<comment type="caution">
    <text evidence="1">The sequence shown here is derived from an EMBL/GenBank/DDBJ whole genome shotgun (WGS) entry which is preliminary data.</text>
</comment>
<dbReference type="Gene3D" id="3.30.530.20">
    <property type="match status" value="1"/>
</dbReference>
<dbReference type="Pfam" id="PF10604">
    <property type="entry name" value="Polyketide_cyc2"/>
    <property type="match status" value="1"/>
</dbReference>
<dbReference type="InterPro" id="IPR023393">
    <property type="entry name" value="START-like_dom_sf"/>
</dbReference>
<keyword evidence="2" id="KW-1185">Reference proteome</keyword>
<evidence type="ECO:0000313" key="1">
    <source>
        <dbReference type="EMBL" id="MUN56056.1"/>
    </source>
</evidence>
<proteinExistence type="predicted"/>
<dbReference type="InterPro" id="IPR019587">
    <property type="entry name" value="Polyketide_cyclase/dehydratase"/>
</dbReference>
<accession>A0A7M3SW91</accession>
<dbReference type="SUPFAM" id="SSF55961">
    <property type="entry name" value="Bet v1-like"/>
    <property type="match status" value="1"/>
</dbReference>
<protein>
    <submittedName>
        <fullName evidence="1">SRPBCC family protein</fullName>
    </submittedName>
</protein>
<dbReference type="RefSeq" id="WP_129316542.1">
    <property type="nucleotide sequence ID" value="NZ_NOIQ01000037.1"/>
</dbReference>